<dbReference type="AlphaFoldDB" id="A0A8S3YWZ3"/>
<organism evidence="6 7">
    <name type="scientific">Candidula unifasciata</name>
    <dbReference type="NCBI Taxonomy" id="100452"/>
    <lineage>
        <taxon>Eukaryota</taxon>
        <taxon>Metazoa</taxon>
        <taxon>Spiralia</taxon>
        <taxon>Lophotrochozoa</taxon>
        <taxon>Mollusca</taxon>
        <taxon>Gastropoda</taxon>
        <taxon>Heterobranchia</taxon>
        <taxon>Euthyneura</taxon>
        <taxon>Panpulmonata</taxon>
        <taxon>Eupulmonata</taxon>
        <taxon>Stylommatophora</taxon>
        <taxon>Helicina</taxon>
        <taxon>Helicoidea</taxon>
        <taxon>Geomitridae</taxon>
        <taxon>Candidula</taxon>
    </lineage>
</organism>
<dbReference type="InterPro" id="IPR058727">
    <property type="entry name" value="Helical_Vwde"/>
</dbReference>
<evidence type="ECO:0008006" key="8">
    <source>
        <dbReference type="Google" id="ProtNLM"/>
    </source>
</evidence>
<feature type="non-terminal residue" evidence="6">
    <location>
        <position position="530"/>
    </location>
</feature>
<keyword evidence="7" id="KW-1185">Reference proteome</keyword>
<keyword evidence="2 3" id="KW-1015">Disulfide bond</keyword>
<evidence type="ECO:0000313" key="7">
    <source>
        <dbReference type="Proteomes" id="UP000678393"/>
    </source>
</evidence>
<feature type="non-terminal residue" evidence="6">
    <location>
        <position position="1"/>
    </location>
</feature>
<dbReference type="PANTHER" id="PTHR14949:SF56">
    <property type="entry name" value="EGF-LIKE-DOMAIN, MULTIPLE 7"/>
    <property type="match status" value="1"/>
</dbReference>
<evidence type="ECO:0000259" key="4">
    <source>
        <dbReference type="PROSITE" id="PS50026"/>
    </source>
</evidence>
<reference evidence="6" key="1">
    <citation type="submission" date="2021-04" db="EMBL/GenBank/DDBJ databases">
        <authorList>
            <consortium name="Molecular Ecology Group"/>
        </authorList>
    </citation>
    <scope>NUCLEOTIDE SEQUENCE</scope>
</reference>
<feature type="disulfide bond" evidence="3">
    <location>
        <begin position="453"/>
        <end position="463"/>
    </location>
</feature>
<dbReference type="Gene3D" id="2.60.120.260">
    <property type="entry name" value="Galactose-binding domain-like"/>
    <property type="match status" value="1"/>
</dbReference>
<feature type="disulfide bond" evidence="3">
    <location>
        <begin position="471"/>
        <end position="480"/>
    </location>
</feature>
<dbReference type="GO" id="GO:0005576">
    <property type="term" value="C:extracellular region"/>
    <property type="evidence" value="ECO:0007669"/>
    <property type="project" value="TreeGrafter"/>
</dbReference>
<keyword evidence="1" id="KW-0732">Signal</keyword>
<dbReference type="PROSITE" id="PS00022">
    <property type="entry name" value="EGF_1"/>
    <property type="match status" value="1"/>
</dbReference>
<dbReference type="EMBL" id="CAJHNH020000960">
    <property type="protein sequence ID" value="CAG5120758.1"/>
    <property type="molecule type" value="Genomic_DNA"/>
</dbReference>
<dbReference type="PANTHER" id="PTHR14949">
    <property type="entry name" value="EGF-LIKE-DOMAIN, MULTIPLE 7, 8"/>
    <property type="match status" value="1"/>
</dbReference>
<comment type="caution">
    <text evidence="3">Lacks conserved residue(s) required for the propagation of feature annotation.</text>
</comment>
<dbReference type="Proteomes" id="UP000678393">
    <property type="component" value="Unassembled WGS sequence"/>
</dbReference>
<evidence type="ECO:0000256" key="1">
    <source>
        <dbReference type="ARBA" id="ARBA00022729"/>
    </source>
</evidence>
<keyword evidence="3" id="KW-0245">EGF-like domain</keyword>
<dbReference type="PROSITE" id="PS50026">
    <property type="entry name" value="EGF_3"/>
    <property type="match status" value="1"/>
</dbReference>
<dbReference type="InterPro" id="IPR007110">
    <property type="entry name" value="Ig-like_dom"/>
</dbReference>
<sequence length="530" mass="60169">DRWTFDTGKWSYPFPLLKTTPELKGPVVNDDQTVQLTCQIVYDKNEVEQRFEVTWTFDGKPDPSINTRILAGTERVATLTAQQLQNHKDKEVECQVRTYYEGREHDKSDLFRSKTLFFGIQVNPADITIDTSNIERDVTVTSTIPVVCDQGPNCCVTFKPILNTKSVVFFKNTCEHKICSADWNPQTRSYTVKVTVKIEAGFACSLTGDPHVTGFDYNYHFYEVGEYIVYTVDDRNFQVQVKTWNCWNNHVTCICGVVVREQNSIIRFVLNKSKPIITFILTITLLSGSEIKIDLYPLVMNVYIRTPAFDISKARGICGTNDGNQISKDRSLFVTVPSRTKVDVNEKYCSYVPKEKQWPNSKGITEDQAKQMCSRGISTALLYDQCKKDNTMMDNTMSDCMNDILMGETTETMDAIKSSFMTHCQEAMLKDNNSYHEQDGVLVLKPIFMDFFCPLECQQHGSCETAGKCICNNGWEGDACHIEVGKGPQISWTNSGAMCYAHEKYCDSVNLIVSNVNLLDELTCQVYTLD</sequence>
<dbReference type="PROSITE" id="PS01186">
    <property type="entry name" value="EGF_2"/>
    <property type="match status" value="1"/>
</dbReference>
<protein>
    <recommendedName>
        <fullName evidence="8">VWFD domain-containing protein</fullName>
    </recommendedName>
</protein>
<dbReference type="Pfam" id="PF26129">
    <property type="entry name" value="Vwde"/>
    <property type="match status" value="1"/>
</dbReference>
<dbReference type="GO" id="GO:0009986">
    <property type="term" value="C:cell surface"/>
    <property type="evidence" value="ECO:0007669"/>
    <property type="project" value="TreeGrafter"/>
</dbReference>
<evidence type="ECO:0000256" key="2">
    <source>
        <dbReference type="ARBA" id="ARBA00023157"/>
    </source>
</evidence>
<dbReference type="InterPro" id="IPR000742">
    <property type="entry name" value="EGF"/>
</dbReference>
<dbReference type="PROSITE" id="PS50835">
    <property type="entry name" value="IG_LIKE"/>
    <property type="match status" value="1"/>
</dbReference>
<feature type="domain" description="Ig-like" evidence="5">
    <location>
        <begin position="15"/>
        <end position="117"/>
    </location>
</feature>
<evidence type="ECO:0000313" key="6">
    <source>
        <dbReference type="EMBL" id="CAG5120758.1"/>
    </source>
</evidence>
<comment type="caution">
    <text evidence="6">The sequence shown here is derived from an EMBL/GenBank/DDBJ whole genome shotgun (WGS) entry which is preliminary data.</text>
</comment>
<accession>A0A8S3YWZ3</accession>
<dbReference type="GO" id="GO:0005102">
    <property type="term" value="F:signaling receptor binding"/>
    <property type="evidence" value="ECO:0007669"/>
    <property type="project" value="TreeGrafter"/>
</dbReference>
<feature type="domain" description="EGF-like" evidence="4">
    <location>
        <begin position="449"/>
        <end position="481"/>
    </location>
</feature>
<name>A0A8S3YWZ3_9EUPU</name>
<dbReference type="InterPro" id="IPR050969">
    <property type="entry name" value="Dev_Signal_Modulators"/>
</dbReference>
<dbReference type="OrthoDB" id="6133537at2759"/>
<dbReference type="InterPro" id="IPR013111">
    <property type="entry name" value="EGF_extracell"/>
</dbReference>
<evidence type="ECO:0000259" key="5">
    <source>
        <dbReference type="PROSITE" id="PS50835"/>
    </source>
</evidence>
<dbReference type="Pfam" id="PF07974">
    <property type="entry name" value="EGF_2"/>
    <property type="match status" value="1"/>
</dbReference>
<proteinExistence type="predicted"/>
<evidence type="ECO:0000256" key="3">
    <source>
        <dbReference type="PROSITE-ProRule" id="PRU00076"/>
    </source>
</evidence>
<gene>
    <name evidence="6" type="ORF">CUNI_LOCUS6316</name>
</gene>